<sequence length="112" mass="11824">MKRVFAVGLLGAALIGGSAAQADPSFGVGLTYTFGGDWGVGVRMFHDDEPESAVLAIGADYKFGSQAFRPTVGAAYLDEDFYLDFSLGYDTRIQALDYGVGLGAAFETEPKP</sequence>
<accession>A0ABY1PEB4</accession>
<proteinExistence type="predicted"/>
<reference evidence="2 3" key="1">
    <citation type="submission" date="2017-05" db="EMBL/GenBank/DDBJ databases">
        <authorList>
            <person name="Varghese N."/>
            <person name="Submissions S."/>
        </authorList>
    </citation>
    <scope>NUCLEOTIDE SEQUENCE [LARGE SCALE GENOMIC DNA]</scope>
    <source>
        <strain evidence="2 3">DSM 29734</strain>
    </source>
</reference>
<evidence type="ECO:0000313" key="3">
    <source>
        <dbReference type="Proteomes" id="UP001157961"/>
    </source>
</evidence>
<protein>
    <submittedName>
        <fullName evidence="2">Outer membrane insertion C-terminal signal</fullName>
    </submittedName>
</protein>
<feature type="chain" id="PRO_5045070172" evidence="1">
    <location>
        <begin position="23"/>
        <end position="112"/>
    </location>
</feature>
<keyword evidence="1" id="KW-0732">Signal</keyword>
<name>A0ABY1PEB4_9RHOB</name>
<evidence type="ECO:0000256" key="1">
    <source>
        <dbReference type="SAM" id="SignalP"/>
    </source>
</evidence>
<dbReference type="RefSeq" id="WP_283427471.1">
    <property type="nucleotide sequence ID" value="NZ_FXTY01000008.1"/>
</dbReference>
<evidence type="ECO:0000313" key="2">
    <source>
        <dbReference type="EMBL" id="SMP32329.1"/>
    </source>
</evidence>
<feature type="signal peptide" evidence="1">
    <location>
        <begin position="1"/>
        <end position="22"/>
    </location>
</feature>
<keyword evidence="3" id="KW-1185">Reference proteome</keyword>
<dbReference type="EMBL" id="FXTY01000008">
    <property type="protein sequence ID" value="SMP32329.1"/>
    <property type="molecule type" value="Genomic_DNA"/>
</dbReference>
<comment type="caution">
    <text evidence="2">The sequence shown here is derived from an EMBL/GenBank/DDBJ whole genome shotgun (WGS) entry which is preliminary data.</text>
</comment>
<organism evidence="2 3">
    <name type="scientific">Shimia sagamensis</name>
    <dbReference type="NCBI Taxonomy" id="1566352"/>
    <lineage>
        <taxon>Bacteria</taxon>
        <taxon>Pseudomonadati</taxon>
        <taxon>Pseudomonadota</taxon>
        <taxon>Alphaproteobacteria</taxon>
        <taxon>Rhodobacterales</taxon>
        <taxon>Roseobacteraceae</taxon>
    </lineage>
</organism>
<dbReference type="Proteomes" id="UP001157961">
    <property type="component" value="Unassembled WGS sequence"/>
</dbReference>
<gene>
    <name evidence="2" type="ORF">SAMN06265373_108174</name>
</gene>